<dbReference type="Pfam" id="PF13561">
    <property type="entry name" value="adh_short_C2"/>
    <property type="match status" value="1"/>
</dbReference>
<dbReference type="PATRIC" id="fig|28084.5.peg.3555"/>
<evidence type="ECO:0000313" key="3">
    <source>
        <dbReference type="EMBL" id="KTC78488.1"/>
    </source>
</evidence>
<comment type="caution">
    <text evidence="3">The sequence shown here is derived from an EMBL/GenBank/DDBJ whole genome shotgun (WGS) entry which is preliminary data.</text>
</comment>
<dbReference type="STRING" id="28084.Lche_3277"/>
<dbReference type="SUPFAM" id="SSF51735">
    <property type="entry name" value="NAD(P)-binding Rossmann-fold domains"/>
    <property type="match status" value="1"/>
</dbReference>
<dbReference type="RefSeq" id="WP_058388325.1">
    <property type="nucleotide sequence ID" value="NZ_LNXW01000014.1"/>
</dbReference>
<dbReference type="PRINTS" id="PR00081">
    <property type="entry name" value="GDHRDH"/>
</dbReference>
<dbReference type="PANTHER" id="PTHR43477:SF1">
    <property type="entry name" value="DIHYDROANTICAPSIN 7-DEHYDROGENASE"/>
    <property type="match status" value="1"/>
</dbReference>
<keyword evidence="2" id="KW-0560">Oxidoreductase</keyword>
<dbReference type="AlphaFoldDB" id="A0A0W0S4W9"/>
<dbReference type="PANTHER" id="PTHR43477">
    <property type="entry name" value="DIHYDROANTICAPSIN 7-DEHYDROGENASE"/>
    <property type="match status" value="1"/>
</dbReference>
<dbReference type="InterPro" id="IPR036291">
    <property type="entry name" value="NAD(P)-bd_dom_sf"/>
</dbReference>
<proteinExistence type="inferred from homology"/>
<dbReference type="FunFam" id="3.40.50.720:FF:000084">
    <property type="entry name" value="Short-chain dehydrogenase reductase"/>
    <property type="match status" value="1"/>
</dbReference>
<dbReference type="InterPro" id="IPR002347">
    <property type="entry name" value="SDR_fam"/>
</dbReference>
<evidence type="ECO:0000256" key="2">
    <source>
        <dbReference type="ARBA" id="ARBA00023002"/>
    </source>
</evidence>
<organism evidence="3 4">
    <name type="scientific">Legionella cherrii</name>
    <dbReference type="NCBI Taxonomy" id="28084"/>
    <lineage>
        <taxon>Bacteria</taxon>
        <taxon>Pseudomonadati</taxon>
        <taxon>Pseudomonadota</taxon>
        <taxon>Gammaproteobacteria</taxon>
        <taxon>Legionellales</taxon>
        <taxon>Legionellaceae</taxon>
        <taxon>Legionella</taxon>
    </lineage>
</organism>
<dbReference type="GO" id="GO:0016491">
    <property type="term" value="F:oxidoreductase activity"/>
    <property type="evidence" value="ECO:0007669"/>
    <property type="project" value="UniProtKB-KW"/>
</dbReference>
<dbReference type="PROSITE" id="PS00061">
    <property type="entry name" value="ADH_SHORT"/>
    <property type="match status" value="1"/>
</dbReference>
<dbReference type="OrthoDB" id="9787298at2"/>
<dbReference type="InterPro" id="IPR051122">
    <property type="entry name" value="SDR_DHRS6-like"/>
</dbReference>
<protein>
    <submittedName>
        <fullName evidence="3">Oxidoreductase, short-chain dehydrogenase/reductase</fullName>
    </submittedName>
</protein>
<dbReference type="EMBL" id="LNXW01000014">
    <property type="protein sequence ID" value="KTC78488.1"/>
    <property type="molecule type" value="Genomic_DNA"/>
</dbReference>
<evidence type="ECO:0000313" key="4">
    <source>
        <dbReference type="Proteomes" id="UP000054921"/>
    </source>
</evidence>
<comment type="similarity">
    <text evidence="1">Belongs to the short-chain dehydrogenases/reductases (SDR) family.</text>
</comment>
<dbReference type="Gene3D" id="3.40.50.720">
    <property type="entry name" value="NAD(P)-binding Rossmann-like Domain"/>
    <property type="match status" value="1"/>
</dbReference>
<dbReference type="InterPro" id="IPR020904">
    <property type="entry name" value="Sc_DH/Rdtase_CS"/>
</dbReference>
<dbReference type="CDD" id="cd05233">
    <property type="entry name" value="SDR_c"/>
    <property type="match status" value="1"/>
</dbReference>
<evidence type="ECO:0000256" key="1">
    <source>
        <dbReference type="ARBA" id="ARBA00006484"/>
    </source>
</evidence>
<reference evidence="3 4" key="1">
    <citation type="submission" date="2015-11" db="EMBL/GenBank/DDBJ databases">
        <title>Genomic analysis of 38 Legionella species identifies large and diverse effector repertoires.</title>
        <authorList>
            <person name="Burstein D."/>
            <person name="Amaro F."/>
            <person name="Zusman T."/>
            <person name="Lifshitz Z."/>
            <person name="Cohen O."/>
            <person name="Gilbert J.A."/>
            <person name="Pupko T."/>
            <person name="Shuman H.A."/>
            <person name="Segal G."/>
        </authorList>
    </citation>
    <scope>NUCLEOTIDE SEQUENCE [LARGE SCALE GENOMIC DNA]</scope>
    <source>
        <strain evidence="3 4">ORW</strain>
    </source>
</reference>
<name>A0A0W0S4W9_9GAMM</name>
<gene>
    <name evidence="3" type="ORF">Lche_3277</name>
</gene>
<accession>A0A0W0S4W9</accession>
<sequence>MRFKGKTMVVTGGSSGIGFAVAKRITDEGGRVIITGRNQTKLEAAVKTLGKKAHTLVSDASRISDIDALFSSIKKEVGLIDGLFANAGTVLFEPVEAVTEEHFDYLMNTNVKSVFFTLQKAIPHLAEGASIVVNSSVAGSTGRATASVYSATKAAVRSMARTFAASLLERKIRVNAVSPGPIDTPLWFVEGGLPADQVNKVLEDIKAANPMKRFGSAEEVAAAVAFLLASESSYITGSELFVDGGVTQL</sequence>
<dbReference type="Proteomes" id="UP000054921">
    <property type="component" value="Unassembled WGS sequence"/>
</dbReference>